<dbReference type="PRINTS" id="PR00038">
    <property type="entry name" value="HTHLUXR"/>
</dbReference>
<evidence type="ECO:0000313" key="4">
    <source>
        <dbReference type="Proteomes" id="UP000256838"/>
    </source>
</evidence>
<dbReference type="CDD" id="cd06170">
    <property type="entry name" value="LuxR_C_like"/>
    <property type="match status" value="1"/>
</dbReference>
<dbReference type="OrthoDB" id="3374006at2"/>
<dbReference type="InterPro" id="IPR011006">
    <property type="entry name" value="CheY-like_superfamily"/>
</dbReference>
<dbReference type="InterPro" id="IPR016032">
    <property type="entry name" value="Sig_transdc_resp-reg_C-effctor"/>
</dbReference>
<keyword evidence="4" id="KW-1185">Reference proteome</keyword>
<dbReference type="Gene3D" id="3.40.50.2300">
    <property type="match status" value="1"/>
</dbReference>
<protein>
    <submittedName>
        <fullName evidence="3">DNA-binding response regulator</fullName>
    </submittedName>
</protein>
<sequence length="283" mass="30871">MRFAVLSSEAERRDGIKALLRQIDRQARFCEARDWTHASRTMRRVPTELLVVDWQDAMRAGAVRALLIEYPRLRVAAFVDDIAPARVRTLVEAGVHGIIPRATNPLLIVRLLELVLAGGLYAPFLAEDPPEARGRGGVPAALPAREPAADLPRRKRFVPALSPRQEQIMRCVHMGSTNKMIARTLGISEGTVKIHLASIFQQLGAPNRAAAVAIYNGWLTPQLEVLRADTQSAPKPVLGRGGPVPLRRAASFQYSLSRLDRSLELPLAAEPDVPFGGSIPGAG</sequence>
<dbReference type="InterPro" id="IPR039420">
    <property type="entry name" value="WalR-like"/>
</dbReference>
<dbReference type="GO" id="GO:0003677">
    <property type="term" value="F:DNA binding"/>
    <property type="evidence" value="ECO:0007669"/>
    <property type="project" value="UniProtKB-KW"/>
</dbReference>
<evidence type="ECO:0000259" key="2">
    <source>
        <dbReference type="PROSITE" id="PS50043"/>
    </source>
</evidence>
<feature type="domain" description="HTH luxR-type" evidence="2">
    <location>
        <begin position="154"/>
        <end position="219"/>
    </location>
</feature>
<dbReference type="SUPFAM" id="SSF46894">
    <property type="entry name" value="C-terminal effector domain of the bipartite response regulators"/>
    <property type="match status" value="1"/>
</dbReference>
<dbReference type="RefSeq" id="WP_115535847.1">
    <property type="nucleotide sequence ID" value="NZ_QRGA01000014.1"/>
</dbReference>
<keyword evidence="1 3" id="KW-0238">DNA-binding</keyword>
<dbReference type="SMART" id="SM00421">
    <property type="entry name" value="HTH_LUXR"/>
    <property type="match status" value="1"/>
</dbReference>
<accession>A0A3D8JUS6</accession>
<dbReference type="Proteomes" id="UP000256838">
    <property type="component" value="Unassembled WGS sequence"/>
</dbReference>
<dbReference type="PROSITE" id="PS50043">
    <property type="entry name" value="HTH_LUXR_2"/>
    <property type="match status" value="1"/>
</dbReference>
<organism evidence="3 4">
    <name type="scientific">Trinickia dinghuensis</name>
    <dbReference type="NCBI Taxonomy" id="2291023"/>
    <lineage>
        <taxon>Bacteria</taxon>
        <taxon>Pseudomonadati</taxon>
        <taxon>Pseudomonadota</taxon>
        <taxon>Betaproteobacteria</taxon>
        <taxon>Burkholderiales</taxon>
        <taxon>Burkholderiaceae</taxon>
        <taxon>Trinickia</taxon>
    </lineage>
</organism>
<gene>
    <name evidence="3" type="ORF">DWV00_22575</name>
</gene>
<dbReference type="PANTHER" id="PTHR43214:SF42">
    <property type="entry name" value="TRANSCRIPTIONAL REGULATORY PROTEIN DESR"/>
    <property type="match status" value="1"/>
</dbReference>
<dbReference type="EMBL" id="QRGA01000014">
    <property type="protein sequence ID" value="RDU96396.1"/>
    <property type="molecule type" value="Genomic_DNA"/>
</dbReference>
<dbReference type="AlphaFoldDB" id="A0A3D8JUS6"/>
<reference evidence="3 4" key="1">
    <citation type="submission" date="2018-08" db="EMBL/GenBank/DDBJ databases">
        <title>Paraburkholderia sp. DHOM06 isolated from forest soil.</title>
        <authorList>
            <person name="Gao Z.-H."/>
            <person name="Qiu L.-H."/>
        </authorList>
    </citation>
    <scope>NUCLEOTIDE SEQUENCE [LARGE SCALE GENOMIC DNA]</scope>
    <source>
        <strain evidence="3 4">DHOM06</strain>
    </source>
</reference>
<proteinExistence type="predicted"/>
<evidence type="ECO:0000256" key="1">
    <source>
        <dbReference type="ARBA" id="ARBA00023125"/>
    </source>
</evidence>
<dbReference type="PANTHER" id="PTHR43214">
    <property type="entry name" value="TWO-COMPONENT RESPONSE REGULATOR"/>
    <property type="match status" value="1"/>
</dbReference>
<dbReference type="SUPFAM" id="SSF52172">
    <property type="entry name" value="CheY-like"/>
    <property type="match status" value="1"/>
</dbReference>
<dbReference type="Pfam" id="PF00196">
    <property type="entry name" value="GerE"/>
    <property type="match status" value="1"/>
</dbReference>
<name>A0A3D8JUS6_9BURK</name>
<dbReference type="GO" id="GO:0006355">
    <property type="term" value="P:regulation of DNA-templated transcription"/>
    <property type="evidence" value="ECO:0007669"/>
    <property type="project" value="InterPro"/>
</dbReference>
<comment type="caution">
    <text evidence="3">The sequence shown here is derived from an EMBL/GenBank/DDBJ whole genome shotgun (WGS) entry which is preliminary data.</text>
</comment>
<dbReference type="InterPro" id="IPR000792">
    <property type="entry name" value="Tscrpt_reg_LuxR_C"/>
</dbReference>
<evidence type="ECO:0000313" key="3">
    <source>
        <dbReference type="EMBL" id="RDU96396.1"/>
    </source>
</evidence>